<name>A0A5C5WRG3_9BACT</name>
<dbReference type="CDD" id="cd02440">
    <property type="entry name" value="AdoMet_MTases"/>
    <property type="match status" value="1"/>
</dbReference>
<keyword evidence="2" id="KW-1185">Reference proteome</keyword>
<accession>A0A5C5WRG3</accession>
<proteinExistence type="predicted"/>
<sequence>MTDVEQPPYEYCGEELELFQHAIHWKETLRRQIEPYLGDHVLEVGAGIGGTTRVFHNQSRRRWTCLEPDPVLADQLRGSELDVEVELGTLESLTDQKKFDTILYIDVLEHIEQDAEELRLAARHLNPGGYLVVMSPAHPWLYSPFDKALGHFRRYTKQSLRAVAPASIDEHQMIYLDSVGMLASAANRIFLSQSHPTKKQILFWDRVLVRTSKWVDPLLFRQVGKSILAVWKCNQTGS</sequence>
<dbReference type="RefSeq" id="WP_146513629.1">
    <property type="nucleotide sequence ID" value="NZ_SJPI01000001.1"/>
</dbReference>
<dbReference type="InterPro" id="IPR050508">
    <property type="entry name" value="Methyltransf_Superfamily"/>
</dbReference>
<dbReference type="Proteomes" id="UP000316598">
    <property type="component" value="Unassembled WGS sequence"/>
</dbReference>
<dbReference type="EMBL" id="SJPI01000001">
    <property type="protein sequence ID" value="TWT53406.1"/>
    <property type="molecule type" value="Genomic_DNA"/>
</dbReference>
<dbReference type="GO" id="GO:0008168">
    <property type="term" value="F:methyltransferase activity"/>
    <property type="evidence" value="ECO:0007669"/>
    <property type="project" value="TreeGrafter"/>
</dbReference>
<dbReference type="Pfam" id="PF13489">
    <property type="entry name" value="Methyltransf_23"/>
    <property type="match status" value="1"/>
</dbReference>
<evidence type="ECO:0000313" key="1">
    <source>
        <dbReference type="EMBL" id="TWT53406.1"/>
    </source>
</evidence>
<organism evidence="1 2">
    <name type="scientific">Rubripirellula amarantea</name>
    <dbReference type="NCBI Taxonomy" id="2527999"/>
    <lineage>
        <taxon>Bacteria</taxon>
        <taxon>Pseudomonadati</taxon>
        <taxon>Planctomycetota</taxon>
        <taxon>Planctomycetia</taxon>
        <taxon>Pirellulales</taxon>
        <taxon>Pirellulaceae</taxon>
        <taxon>Rubripirellula</taxon>
    </lineage>
</organism>
<dbReference type="PANTHER" id="PTHR42912">
    <property type="entry name" value="METHYLTRANSFERASE"/>
    <property type="match status" value="1"/>
</dbReference>
<reference evidence="1 2" key="1">
    <citation type="submission" date="2019-02" db="EMBL/GenBank/DDBJ databases">
        <title>Deep-cultivation of Planctomycetes and their phenomic and genomic characterization uncovers novel biology.</title>
        <authorList>
            <person name="Wiegand S."/>
            <person name="Jogler M."/>
            <person name="Boedeker C."/>
            <person name="Pinto D."/>
            <person name="Vollmers J."/>
            <person name="Rivas-Marin E."/>
            <person name="Kohn T."/>
            <person name="Peeters S.H."/>
            <person name="Heuer A."/>
            <person name="Rast P."/>
            <person name="Oberbeckmann S."/>
            <person name="Bunk B."/>
            <person name="Jeske O."/>
            <person name="Meyerdierks A."/>
            <person name="Storesund J.E."/>
            <person name="Kallscheuer N."/>
            <person name="Luecker S."/>
            <person name="Lage O.M."/>
            <person name="Pohl T."/>
            <person name="Merkel B.J."/>
            <person name="Hornburger P."/>
            <person name="Mueller R.-W."/>
            <person name="Bruemmer F."/>
            <person name="Labrenz M."/>
            <person name="Spormann A.M."/>
            <person name="Op Den Camp H."/>
            <person name="Overmann J."/>
            <person name="Amann R."/>
            <person name="Jetten M.S.M."/>
            <person name="Mascher T."/>
            <person name="Medema M.H."/>
            <person name="Devos D.P."/>
            <person name="Kaster A.-K."/>
            <person name="Ovreas L."/>
            <person name="Rohde M."/>
            <person name="Galperin M.Y."/>
            <person name="Jogler C."/>
        </authorList>
    </citation>
    <scope>NUCLEOTIDE SEQUENCE [LARGE SCALE GENOMIC DNA]</scope>
    <source>
        <strain evidence="1 2">Pla22</strain>
    </source>
</reference>
<dbReference type="OrthoDB" id="9790457at2"/>
<comment type="caution">
    <text evidence="1">The sequence shown here is derived from an EMBL/GenBank/DDBJ whole genome shotgun (WGS) entry which is preliminary data.</text>
</comment>
<dbReference type="Gene3D" id="3.40.50.150">
    <property type="entry name" value="Vaccinia Virus protein VP39"/>
    <property type="match status" value="1"/>
</dbReference>
<gene>
    <name evidence="1" type="ORF">Pla22_10350</name>
</gene>
<dbReference type="AlphaFoldDB" id="A0A5C5WRG3"/>
<dbReference type="SUPFAM" id="SSF53335">
    <property type="entry name" value="S-adenosyl-L-methionine-dependent methyltransferases"/>
    <property type="match status" value="1"/>
</dbReference>
<protein>
    <recommendedName>
        <fullName evidence="3">Bifunctional 3-demethylubiquinone-9 3-methyltransferase/ 2-octaprenyl-6-hydroxy phenol methylase</fullName>
    </recommendedName>
</protein>
<dbReference type="InterPro" id="IPR029063">
    <property type="entry name" value="SAM-dependent_MTases_sf"/>
</dbReference>
<evidence type="ECO:0008006" key="3">
    <source>
        <dbReference type="Google" id="ProtNLM"/>
    </source>
</evidence>
<evidence type="ECO:0000313" key="2">
    <source>
        <dbReference type="Proteomes" id="UP000316598"/>
    </source>
</evidence>